<dbReference type="Gene3D" id="3.90.420.10">
    <property type="entry name" value="Oxidoreductase, molybdopterin-binding domain"/>
    <property type="match status" value="1"/>
</dbReference>
<dbReference type="SUPFAM" id="SSF56524">
    <property type="entry name" value="Oxidoreductase molybdopterin-binding domain"/>
    <property type="match status" value="1"/>
</dbReference>
<dbReference type="Pfam" id="PF00174">
    <property type="entry name" value="Oxidored_molyb"/>
    <property type="match status" value="1"/>
</dbReference>
<proteinExistence type="predicted"/>
<name>A0ABU7J9E9_9GAMM</name>
<gene>
    <name evidence="3" type="ORF">QWY20_17105</name>
</gene>
<protein>
    <submittedName>
        <fullName evidence="3">Molybdopterin-dependent oxidoreductase</fullName>
    </submittedName>
</protein>
<organism evidence="3 4">
    <name type="scientific">Alkalimonas cellulosilytica</name>
    <dbReference type="NCBI Taxonomy" id="3058395"/>
    <lineage>
        <taxon>Bacteria</taxon>
        <taxon>Pseudomonadati</taxon>
        <taxon>Pseudomonadota</taxon>
        <taxon>Gammaproteobacteria</taxon>
        <taxon>Alkalimonas</taxon>
    </lineage>
</organism>
<accession>A0ABU7J9E9</accession>
<feature type="signal peptide" evidence="1">
    <location>
        <begin position="1"/>
        <end position="24"/>
    </location>
</feature>
<dbReference type="RefSeq" id="WP_330130224.1">
    <property type="nucleotide sequence ID" value="NZ_JAUHLI010000024.1"/>
</dbReference>
<evidence type="ECO:0000256" key="1">
    <source>
        <dbReference type="SAM" id="SignalP"/>
    </source>
</evidence>
<keyword evidence="1" id="KW-0732">Signal</keyword>
<reference evidence="3 4" key="1">
    <citation type="submission" date="2023-07" db="EMBL/GenBank/DDBJ databases">
        <title>Alkalimonas sp., MEB108 novel, alkaliphilic bacterium isolated from Lonar Lake, India.</title>
        <authorList>
            <person name="Joshi A."/>
            <person name="Thite S."/>
        </authorList>
    </citation>
    <scope>NUCLEOTIDE SEQUENCE [LARGE SCALE GENOMIC DNA]</scope>
    <source>
        <strain evidence="3 4">MEB108</strain>
    </source>
</reference>
<sequence>MTYVKLATMMVLLQLLLVSANGYAQHNKVLTIRIAEQQHQLDLVQLEQLPQQSSHFRAAWGPEGEWQGVYLHDLLAHFQLEHYQDIRLSALNDYRIRLTLQDIAQGQPVIATHFDGEPIPLERNGPFILIWPQQSQQVLDGTAPLALWIWSLHEIRVRP</sequence>
<dbReference type="EMBL" id="JAUHLI010000024">
    <property type="protein sequence ID" value="MEE2003175.1"/>
    <property type="molecule type" value="Genomic_DNA"/>
</dbReference>
<feature type="domain" description="Oxidoreductase molybdopterin-binding" evidence="2">
    <location>
        <begin position="63"/>
        <end position="133"/>
    </location>
</feature>
<dbReference type="InterPro" id="IPR000572">
    <property type="entry name" value="OxRdtase_Mopterin-bd_dom"/>
</dbReference>
<evidence type="ECO:0000313" key="3">
    <source>
        <dbReference type="EMBL" id="MEE2003175.1"/>
    </source>
</evidence>
<evidence type="ECO:0000259" key="2">
    <source>
        <dbReference type="Pfam" id="PF00174"/>
    </source>
</evidence>
<feature type="chain" id="PRO_5045530417" evidence="1">
    <location>
        <begin position="25"/>
        <end position="159"/>
    </location>
</feature>
<keyword evidence="4" id="KW-1185">Reference proteome</keyword>
<evidence type="ECO:0000313" key="4">
    <source>
        <dbReference type="Proteomes" id="UP001336314"/>
    </source>
</evidence>
<comment type="caution">
    <text evidence="3">The sequence shown here is derived from an EMBL/GenBank/DDBJ whole genome shotgun (WGS) entry which is preliminary data.</text>
</comment>
<dbReference type="Proteomes" id="UP001336314">
    <property type="component" value="Unassembled WGS sequence"/>
</dbReference>
<dbReference type="InterPro" id="IPR036374">
    <property type="entry name" value="OxRdtase_Mopterin-bd_sf"/>
</dbReference>